<accession>A0ABT5R454</accession>
<reference evidence="2" key="1">
    <citation type="submission" date="2021-12" db="EMBL/GenBank/DDBJ databases">
        <title>Enterovibrio ZSDZ35 sp. nov. and Enterovibrio ZSDZ42 sp. nov., isolated from coastal seawater in Qingdao.</title>
        <authorList>
            <person name="Zhang P."/>
        </authorList>
    </citation>
    <scope>NUCLEOTIDE SEQUENCE</scope>
    <source>
        <strain evidence="2">ZSDZ42</strain>
    </source>
</reference>
<protein>
    <submittedName>
        <fullName evidence="2">NIPSNAP family protein</fullName>
    </submittedName>
</protein>
<dbReference type="Pfam" id="PF07978">
    <property type="entry name" value="NIPSNAP"/>
    <property type="match status" value="1"/>
</dbReference>
<dbReference type="SUPFAM" id="SSF54909">
    <property type="entry name" value="Dimeric alpha+beta barrel"/>
    <property type="match status" value="1"/>
</dbReference>
<feature type="domain" description="NIPSNAP" evidence="1">
    <location>
        <begin position="7"/>
        <end position="99"/>
    </location>
</feature>
<evidence type="ECO:0000259" key="1">
    <source>
        <dbReference type="Pfam" id="PF07978"/>
    </source>
</evidence>
<organism evidence="2 3">
    <name type="scientific">Enterovibrio gelatinilyticus</name>
    <dbReference type="NCBI Taxonomy" id="2899819"/>
    <lineage>
        <taxon>Bacteria</taxon>
        <taxon>Pseudomonadati</taxon>
        <taxon>Pseudomonadota</taxon>
        <taxon>Gammaproteobacteria</taxon>
        <taxon>Vibrionales</taxon>
        <taxon>Vibrionaceae</taxon>
        <taxon>Enterovibrio</taxon>
    </lineage>
</organism>
<sequence>MVTCYLRYVIDPAKTAEFEQYAKMWIPLVNKFGGKHNGYFLPSEGANNIALALFTFKSLAEYEAYRNKSFDDDDCKAAFQFAQETNCIVSYERSFFRPVFE</sequence>
<dbReference type="Gene3D" id="3.30.70.100">
    <property type="match status" value="1"/>
</dbReference>
<keyword evidence="3" id="KW-1185">Reference proteome</keyword>
<dbReference type="Proteomes" id="UP001149400">
    <property type="component" value="Unassembled WGS sequence"/>
</dbReference>
<dbReference type="RefSeq" id="WP_274165386.1">
    <property type="nucleotide sequence ID" value="NZ_JAJUBC010000018.1"/>
</dbReference>
<name>A0ABT5R454_9GAMM</name>
<dbReference type="InterPro" id="IPR011008">
    <property type="entry name" value="Dimeric_a/b-barrel"/>
</dbReference>
<evidence type="ECO:0000313" key="2">
    <source>
        <dbReference type="EMBL" id="MDD1794561.1"/>
    </source>
</evidence>
<comment type="caution">
    <text evidence="2">The sequence shown here is derived from an EMBL/GenBank/DDBJ whole genome shotgun (WGS) entry which is preliminary data.</text>
</comment>
<dbReference type="InterPro" id="IPR012577">
    <property type="entry name" value="NIPSNAP"/>
</dbReference>
<gene>
    <name evidence="2" type="ORF">LRP50_15620</name>
</gene>
<dbReference type="EMBL" id="JAJUBC010000018">
    <property type="protein sequence ID" value="MDD1794561.1"/>
    <property type="molecule type" value="Genomic_DNA"/>
</dbReference>
<evidence type="ECO:0000313" key="3">
    <source>
        <dbReference type="Proteomes" id="UP001149400"/>
    </source>
</evidence>
<proteinExistence type="predicted"/>